<protein>
    <submittedName>
        <fullName evidence="2">Uncharacterized protein</fullName>
    </submittedName>
</protein>
<organism evidence="2 3">
    <name type="scientific">Rhodococcus daqingensis</name>
    <dbReference type="NCBI Taxonomy" id="2479363"/>
    <lineage>
        <taxon>Bacteria</taxon>
        <taxon>Bacillati</taxon>
        <taxon>Actinomycetota</taxon>
        <taxon>Actinomycetes</taxon>
        <taxon>Mycobacteriales</taxon>
        <taxon>Nocardiaceae</taxon>
        <taxon>Rhodococcus</taxon>
    </lineage>
</organism>
<feature type="compositionally biased region" description="Pro residues" evidence="1">
    <location>
        <begin position="48"/>
        <end position="60"/>
    </location>
</feature>
<dbReference type="RefSeq" id="WP_378402904.1">
    <property type="nucleotide sequence ID" value="NZ_JBHTCS010000009.1"/>
</dbReference>
<dbReference type="Proteomes" id="UP001596484">
    <property type="component" value="Unassembled WGS sequence"/>
</dbReference>
<name>A0ABW2RUZ5_9NOCA</name>
<evidence type="ECO:0000313" key="2">
    <source>
        <dbReference type="EMBL" id="MFC7447658.1"/>
    </source>
</evidence>
<reference evidence="3" key="1">
    <citation type="journal article" date="2019" name="Int. J. Syst. Evol. Microbiol.">
        <title>The Global Catalogue of Microorganisms (GCM) 10K type strain sequencing project: providing services to taxonomists for standard genome sequencing and annotation.</title>
        <authorList>
            <consortium name="The Broad Institute Genomics Platform"/>
            <consortium name="The Broad Institute Genome Sequencing Center for Infectious Disease"/>
            <person name="Wu L."/>
            <person name="Ma J."/>
        </authorList>
    </citation>
    <scope>NUCLEOTIDE SEQUENCE [LARGE SCALE GENOMIC DNA]</scope>
    <source>
        <strain evidence="3">ICMP 19430</strain>
    </source>
</reference>
<comment type="caution">
    <text evidence="2">The sequence shown here is derived from an EMBL/GenBank/DDBJ whole genome shotgun (WGS) entry which is preliminary data.</text>
</comment>
<feature type="compositionally biased region" description="Low complexity" evidence="1">
    <location>
        <begin position="19"/>
        <end position="28"/>
    </location>
</feature>
<sequence>MTALPGHTLLWTSHTGTTALTLPAGAHGSHTLTTPSPHITGRRGHTPSPRPNPPPDPPPF</sequence>
<proteinExistence type="predicted"/>
<gene>
    <name evidence="2" type="ORF">ACFQS9_07125</name>
</gene>
<accession>A0ABW2RUZ5</accession>
<dbReference type="EMBL" id="JBHTCS010000009">
    <property type="protein sequence ID" value="MFC7447658.1"/>
    <property type="molecule type" value="Genomic_DNA"/>
</dbReference>
<evidence type="ECO:0000256" key="1">
    <source>
        <dbReference type="SAM" id="MobiDB-lite"/>
    </source>
</evidence>
<feature type="region of interest" description="Disordered" evidence="1">
    <location>
        <begin position="19"/>
        <end position="60"/>
    </location>
</feature>
<keyword evidence="3" id="KW-1185">Reference proteome</keyword>
<evidence type="ECO:0000313" key="3">
    <source>
        <dbReference type="Proteomes" id="UP001596484"/>
    </source>
</evidence>